<comment type="caution">
    <text evidence="2">The sequence shown here is derived from an EMBL/GenBank/DDBJ whole genome shotgun (WGS) entry which is preliminary data.</text>
</comment>
<feature type="transmembrane region" description="Helical" evidence="1">
    <location>
        <begin position="51"/>
        <end position="72"/>
    </location>
</feature>
<feature type="transmembrane region" description="Helical" evidence="1">
    <location>
        <begin position="12"/>
        <end position="31"/>
    </location>
</feature>
<evidence type="ECO:0000256" key="1">
    <source>
        <dbReference type="SAM" id="Phobius"/>
    </source>
</evidence>
<name>A0ABV5F5D4_9FLAO</name>
<keyword evidence="3" id="KW-1185">Reference proteome</keyword>
<keyword evidence="1" id="KW-1133">Transmembrane helix</keyword>
<keyword evidence="1" id="KW-0472">Membrane</keyword>
<sequence>MNKPQIFNIIKFTGKSILVLLTGILIFAYSIALIEKIKRPTFKNLPTNEFIIIGIILLILIFVNLKWVFGIFKTKPNEK</sequence>
<dbReference type="EMBL" id="JBHMEZ010000024">
    <property type="protein sequence ID" value="MFB9054620.1"/>
    <property type="molecule type" value="Genomic_DNA"/>
</dbReference>
<accession>A0ABV5F5D4</accession>
<evidence type="ECO:0000313" key="3">
    <source>
        <dbReference type="Proteomes" id="UP001589605"/>
    </source>
</evidence>
<dbReference type="Proteomes" id="UP001589605">
    <property type="component" value="Unassembled WGS sequence"/>
</dbReference>
<evidence type="ECO:0000313" key="2">
    <source>
        <dbReference type="EMBL" id="MFB9054620.1"/>
    </source>
</evidence>
<gene>
    <name evidence="2" type="ORF">ACFFVB_16145</name>
</gene>
<dbReference type="RefSeq" id="WP_382384261.1">
    <property type="nucleotide sequence ID" value="NZ_JBHMEZ010000024.1"/>
</dbReference>
<reference evidence="2 3" key="1">
    <citation type="submission" date="2024-09" db="EMBL/GenBank/DDBJ databases">
        <authorList>
            <person name="Sun Q."/>
            <person name="Mori K."/>
        </authorList>
    </citation>
    <scope>NUCLEOTIDE SEQUENCE [LARGE SCALE GENOMIC DNA]</scope>
    <source>
        <strain evidence="2 3">CECT 8286</strain>
    </source>
</reference>
<organism evidence="2 3">
    <name type="scientific">Formosa undariae</name>
    <dbReference type="NCBI Taxonomy" id="1325436"/>
    <lineage>
        <taxon>Bacteria</taxon>
        <taxon>Pseudomonadati</taxon>
        <taxon>Bacteroidota</taxon>
        <taxon>Flavobacteriia</taxon>
        <taxon>Flavobacteriales</taxon>
        <taxon>Flavobacteriaceae</taxon>
        <taxon>Formosa</taxon>
    </lineage>
</organism>
<proteinExistence type="predicted"/>
<keyword evidence="1" id="KW-0812">Transmembrane</keyword>
<protein>
    <submittedName>
        <fullName evidence="2">Uncharacterized protein</fullName>
    </submittedName>
</protein>